<keyword evidence="9" id="KW-1015">Disulfide bond</keyword>
<feature type="transmembrane region" description="Helical" evidence="13">
    <location>
        <begin position="158"/>
        <end position="177"/>
    </location>
</feature>
<protein>
    <submittedName>
        <fullName evidence="17">Probable G-protein coupled receptor Mth-like 7</fullName>
    </submittedName>
</protein>
<sequence>MLANGDCNDDLEDLLAHSNPHLNVTLESVSEGEVQYNIADMIVMREPLQFCDELFNLRENEYRLLEVSLLGSHLFPFLIRALQDGTFLLYSLEFDLYEGDYCLYPYQSYLDFPKSIWIVRHTYTGKMIPAAFELMVISMICYILTIVVYIFIKKLRNILGKCIICSLFSICMVYLIFILDYLNLSSDICSAAGYSSYFFRMAYNLWLSVISYHMCKLFKSVRRSEPRYRFLKYISFVWVTASISTGIIFLIDKIWEKDPKAWNWIPQIGYTTCFIKCTFNVIKFILTAIHIWKVKKEIRRFAQDKKTTTTCFNFDSQSYLQFLRISAMMGVSWILDVSQYFIDANQIWQLFVLIFEYLHDGFGVIVFILLILKRSTIDLIMERFREKL</sequence>
<dbReference type="GO" id="GO:0005886">
    <property type="term" value="C:plasma membrane"/>
    <property type="evidence" value="ECO:0007669"/>
    <property type="project" value="UniProtKB-SubCell"/>
</dbReference>
<feature type="transmembrane region" description="Helical" evidence="13">
    <location>
        <begin position="230"/>
        <end position="251"/>
    </location>
</feature>
<evidence type="ECO:0000256" key="2">
    <source>
        <dbReference type="ARBA" id="ARBA00008979"/>
    </source>
</evidence>
<name>A0A6P4EBP5_DRORH</name>
<keyword evidence="11" id="KW-0325">Glycoprotein</keyword>
<dbReference type="Proteomes" id="UP001652680">
    <property type="component" value="Unassembled WGS sequence"/>
</dbReference>
<dbReference type="Gene3D" id="2.170.180.11">
    <property type="entry name" value="Methuselah ectodomain, domain 2"/>
    <property type="match status" value="1"/>
</dbReference>
<keyword evidence="3" id="KW-1003">Cell membrane</keyword>
<evidence type="ECO:0000256" key="9">
    <source>
        <dbReference type="ARBA" id="ARBA00023157"/>
    </source>
</evidence>
<organism evidence="17">
    <name type="scientific">Drosophila rhopaloa</name>
    <name type="common">Fruit fly</name>
    <dbReference type="NCBI Taxonomy" id="1041015"/>
    <lineage>
        <taxon>Eukaryota</taxon>
        <taxon>Metazoa</taxon>
        <taxon>Ecdysozoa</taxon>
        <taxon>Arthropoda</taxon>
        <taxon>Hexapoda</taxon>
        <taxon>Insecta</taxon>
        <taxon>Pterygota</taxon>
        <taxon>Neoptera</taxon>
        <taxon>Endopterygota</taxon>
        <taxon>Diptera</taxon>
        <taxon>Brachycera</taxon>
        <taxon>Muscomorpha</taxon>
        <taxon>Ephydroidea</taxon>
        <taxon>Drosophilidae</taxon>
        <taxon>Drosophila</taxon>
        <taxon>Sophophora</taxon>
    </lineage>
</organism>
<evidence type="ECO:0000256" key="5">
    <source>
        <dbReference type="ARBA" id="ARBA00022729"/>
    </source>
</evidence>
<feature type="transmembrane region" description="Helical" evidence="13">
    <location>
        <begin position="197"/>
        <end position="218"/>
    </location>
</feature>
<accession>A0A6P4EBP5</accession>
<keyword evidence="10" id="KW-0675">Receptor</keyword>
<evidence type="ECO:0000256" key="8">
    <source>
        <dbReference type="ARBA" id="ARBA00023136"/>
    </source>
</evidence>
<evidence type="ECO:0000256" key="4">
    <source>
        <dbReference type="ARBA" id="ARBA00022692"/>
    </source>
</evidence>
<evidence type="ECO:0000256" key="1">
    <source>
        <dbReference type="ARBA" id="ARBA00004651"/>
    </source>
</evidence>
<evidence type="ECO:0000256" key="11">
    <source>
        <dbReference type="ARBA" id="ARBA00023180"/>
    </source>
</evidence>
<proteinExistence type="inferred from homology"/>
<keyword evidence="5" id="KW-0732">Signal</keyword>
<dbReference type="SUPFAM" id="SSF63877">
    <property type="entry name" value="Methuselah ectodomain"/>
    <property type="match status" value="1"/>
</dbReference>
<comment type="subcellular location">
    <subcellularLocation>
        <location evidence="1">Cell membrane</location>
        <topology evidence="1">Multi-pass membrane protein</topology>
    </subcellularLocation>
</comment>
<evidence type="ECO:0000313" key="16">
    <source>
        <dbReference type="Proteomes" id="UP001652680"/>
    </source>
</evidence>
<evidence type="ECO:0000256" key="7">
    <source>
        <dbReference type="ARBA" id="ARBA00023040"/>
    </source>
</evidence>
<feature type="transmembrane region" description="Helical" evidence="13">
    <location>
        <begin position="348"/>
        <end position="372"/>
    </location>
</feature>
<dbReference type="EnsemblMetazoa" id="XM_017119991.1">
    <property type="protein sequence ID" value="XP_016975480.1"/>
    <property type="gene ID" value="LOC108041928"/>
</dbReference>
<feature type="transmembrane region" description="Helical" evidence="13">
    <location>
        <begin position="322"/>
        <end position="342"/>
    </location>
</feature>
<dbReference type="RefSeq" id="XP_016975480.1">
    <property type="nucleotide sequence ID" value="XM_017119991.1"/>
</dbReference>
<gene>
    <name evidence="17" type="primary">LOC108041928</name>
    <name evidence="15" type="synonym">108041928</name>
</gene>
<evidence type="ECO:0000256" key="13">
    <source>
        <dbReference type="SAM" id="Phobius"/>
    </source>
</evidence>
<feature type="domain" description="Methuselah N-terminal" evidence="14">
    <location>
        <begin position="4"/>
        <end position="108"/>
    </location>
</feature>
<dbReference type="Gene3D" id="1.20.1070.10">
    <property type="entry name" value="Rhodopsin 7-helix transmembrane proteins"/>
    <property type="match status" value="1"/>
</dbReference>
<evidence type="ECO:0000313" key="17">
    <source>
        <dbReference type="RefSeq" id="XP_016975480.1"/>
    </source>
</evidence>
<evidence type="ECO:0000313" key="15">
    <source>
        <dbReference type="EnsemblMetazoa" id="XP_016975480.1"/>
    </source>
</evidence>
<evidence type="ECO:0000256" key="6">
    <source>
        <dbReference type="ARBA" id="ARBA00022989"/>
    </source>
</evidence>
<evidence type="ECO:0000256" key="3">
    <source>
        <dbReference type="ARBA" id="ARBA00022475"/>
    </source>
</evidence>
<dbReference type="CDD" id="cd15039">
    <property type="entry name" value="7tmB3_Methuselah-like"/>
    <property type="match status" value="1"/>
</dbReference>
<dbReference type="GO" id="GO:0008528">
    <property type="term" value="F:G protein-coupled peptide receptor activity"/>
    <property type="evidence" value="ECO:0007669"/>
    <property type="project" value="TreeGrafter"/>
</dbReference>
<feature type="transmembrane region" description="Helical" evidence="13">
    <location>
        <begin position="130"/>
        <end position="151"/>
    </location>
</feature>
<dbReference type="InterPro" id="IPR051384">
    <property type="entry name" value="Mth_GPCR"/>
</dbReference>
<dbReference type="GeneID" id="108041928"/>
<dbReference type="InterPro" id="IPR023311">
    <property type="entry name" value="Methusela_ecto_dom_2"/>
</dbReference>
<dbReference type="PANTHER" id="PTHR47154">
    <property type="entry name" value="G-PROTEIN COUPLED RECEPTOR MTH-RELATED"/>
    <property type="match status" value="1"/>
</dbReference>
<evidence type="ECO:0000256" key="10">
    <source>
        <dbReference type="ARBA" id="ARBA00023170"/>
    </source>
</evidence>
<keyword evidence="6 13" id="KW-1133">Transmembrane helix</keyword>
<evidence type="ECO:0000256" key="12">
    <source>
        <dbReference type="ARBA" id="ARBA00023224"/>
    </source>
</evidence>
<feature type="transmembrane region" description="Helical" evidence="13">
    <location>
        <begin position="267"/>
        <end position="292"/>
    </location>
</feature>
<keyword evidence="12" id="KW-0807">Transducer</keyword>
<keyword evidence="7" id="KW-0297">G-protein coupled receptor</keyword>
<reference evidence="15" key="3">
    <citation type="submission" date="2025-05" db="UniProtKB">
        <authorList>
            <consortium name="EnsemblMetazoa"/>
        </authorList>
    </citation>
    <scope>IDENTIFICATION</scope>
</reference>
<keyword evidence="8 13" id="KW-0472">Membrane</keyword>
<dbReference type="Pfam" id="PF06652">
    <property type="entry name" value="Methuselah_N"/>
    <property type="match status" value="1"/>
</dbReference>
<comment type="similarity">
    <text evidence="2">Belongs to the G-protein coupled receptor 2 family. Mth subfamily.</text>
</comment>
<dbReference type="InterPro" id="IPR036272">
    <property type="entry name" value="Methuselah_N_sf"/>
</dbReference>
<keyword evidence="16" id="KW-1185">Reference proteome</keyword>
<dbReference type="OrthoDB" id="7850261at2759"/>
<dbReference type="PANTHER" id="PTHR47154:SF2">
    <property type="entry name" value="G-PROTEIN COUPLED RECEPTOR MTH-RELATED"/>
    <property type="match status" value="1"/>
</dbReference>
<reference evidence="16" key="1">
    <citation type="journal article" date="2021" name="Elife">
        <title>Highly contiguous assemblies of 101 drosophilid genomes.</title>
        <authorList>
            <person name="Kim B.Y."/>
            <person name="Wang J.R."/>
            <person name="Miller D.E."/>
            <person name="Barmina O."/>
            <person name="Delaney E."/>
            <person name="Thompson A."/>
            <person name="Comeault A.A."/>
            <person name="Peede D."/>
            <person name="D'Agostino E.R."/>
            <person name="Pelaez J."/>
            <person name="Aguilar J.M."/>
            <person name="Haji D."/>
            <person name="Matsunaga T."/>
            <person name="Armstrong E.E."/>
            <person name="Zych M."/>
            <person name="Ogawa Y."/>
            <person name="Stamenkovic-Radak M."/>
            <person name="Jelic M."/>
            <person name="Veselinovic M.S."/>
            <person name="Tanaskovic M."/>
            <person name="Eric P."/>
            <person name="Gao J.J."/>
            <person name="Katoh T.K."/>
            <person name="Toda M.J."/>
            <person name="Watabe H."/>
            <person name="Watada M."/>
            <person name="Davis J.S."/>
            <person name="Moyle L.C."/>
            <person name="Manoli G."/>
            <person name="Bertolini E."/>
            <person name="Kostal V."/>
            <person name="Hawley R.S."/>
            <person name="Takahashi A."/>
            <person name="Jones C.D."/>
            <person name="Price D.K."/>
            <person name="Whiteman N."/>
            <person name="Kopp A."/>
            <person name="Matute D.R."/>
            <person name="Petrov D.A."/>
        </authorList>
    </citation>
    <scope>NUCLEOTIDE SEQUENCE [LARGE SCALE GENOMIC DNA]</scope>
</reference>
<dbReference type="AlphaFoldDB" id="A0A6P4EBP5"/>
<keyword evidence="4 13" id="KW-0812">Transmembrane</keyword>
<evidence type="ECO:0000259" key="14">
    <source>
        <dbReference type="Pfam" id="PF06652"/>
    </source>
</evidence>
<dbReference type="InterPro" id="IPR010596">
    <property type="entry name" value="Methuselah_N_dom"/>
</dbReference>
<reference evidence="17" key="2">
    <citation type="submission" date="2025-04" db="UniProtKB">
        <authorList>
            <consortium name="RefSeq"/>
        </authorList>
    </citation>
    <scope>IDENTIFICATION</scope>
</reference>